<protein>
    <submittedName>
        <fullName evidence="2">Uncharacterized protein</fullName>
    </submittedName>
</protein>
<dbReference type="EMBL" id="PVNH01000012">
    <property type="protein sequence ID" value="PRX44252.1"/>
    <property type="molecule type" value="Genomic_DNA"/>
</dbReference>
<feature type="region of interest" description="Disordered" evidence="1">
    <location>
        <begin position="111"/>
        <end position="145"/>
    </location>
</feature>
<reference evidence="2 3" key="1">
    <citation type="submission" date="2018-03" db="EMBL/GenBank/DDBJ databases">
        <title>Genomic Encyclopedia of Type Strains, Phase III (KMG-III): the genomes of soil and plant-associated and newly described type strains.</title>
        <authorList>
            <person name="Whitman W."/>
        </authorList>
    </citation>
    <scope>NUCLEOTIDE SEQUENCE [LARGE SCALE GENOMIC DNA]</scope>
    <source>
        <strain evidence="2 3">CGMCC 4.7125</strain>
    </source>
</reference>
<name>A0A2T0LML6_9PSEU</name>
<accession>A0A2T0LML6</accession>
<feature type="compositionally biased region" description="Polar residues" evidence="1">
    <location>
        <begin position="136"/>
        <end position="145"/>
    </location>
</feature>
<organism evidence="2 3">
    <name type="scientific">Prauserella shujinwangii</name>
    <dbReference type="NCBI Taxonomy" id="1453103"/>
    <lineage>
        <taxon>Bacteria</taxon>
        <taxon>Bacillati</taxon>
        <taxon>Actinomycetota</taxon>
        <taxon>Actinomycetes</taxon>
        <taxon>Pseudonocardiales</taxon>
        <taxon>Pseudonocardiaceae</taxon>
        <taxon>Prauserella</taxon>
    </lineage>
</organism>
<dbReference type="OrthoDB" id="4775043at2"/>
<proteinExistence type="predicted"/>
<evidence type="ECO:0000313" key="3">
    <source>
        <dbReference type="Proteomes" id="UP000238362"/>
    </source>
</evidence>
<dbReference type="Proteomes" id="UP000238362">
    <property type="component" value="Unassembled WGS sequence"/>
</dbReference>
<evidence type="ECO:0000313" key="2">
    <source>
        <dbReference type="EMBL" id="PRX44252.1"/>
    </source>
</evidence>
<comment type="caution">
    <text evidence="2">The sequence shown here is derived from an EMBL/GenBank/DDBJ whole genome shotgun (WGS) entry which is preliminary data.</text>
</comment>
<gene>
    <name evidence="2" type="ORF">B0I33_112130</name>
</gene>
<sequence length="225" mass="22911">MTERRGWDLGESHLLPDAIVAFVDRELTLGAHERAAAHVARCPGCAAEVTAQRQARAAVRTAQAPAMSPGFLASLRSIPEHTDLSGTPDNLAVDPNGQLVAVQRPDRVAGLRDGLPPAAALTSGPLGSAPLGSSPNVLGNGQRLGSTRRRAAQGAGVVVSGLVLSALAFVVTPGGDVADEPSRRPGEVLPAQFGAYHRATATPTKTTAPPTTSTHAAAAPISGPR</sequence>
<dbReference type="RefSeq" id="WP_106181567.1">
    <property type="nucleotide sequence ID" value="NZ_PVNH01000012.1"/>
</dbReference>
<feature type="compositionally biased region" description="Low complexity" evidence="1">
    <location>
        <begin position="121"/>
        <end position="135"/>
    </location>
</feature>
<feature type="compositionally biased region" description="Low complexity" evidence="1">
    <location>
        <begin position="199"/>
        <end position="225"/>
    </location>
</feature>
<feature type="region of interest" description="Disordered" evidence="1">
    <location>
        <begin position="198"/>
        <end position="225"/>
    </location>
</feature>
<keyword evidence="3" id="KW-1185">Reference proteome</keyword>
<dbReference type="AlphaFoldDB" id="A0A2T0LML6"/>
<evidence type="ECO:0000256" key="1">
    <source>
        <dbReference type="SAM" id="MobiDB-lite"/>
    </source>
</evidence>